<dbReference type="AlphaFoldDB" id="A0A9Y1BJS1"/>
<organism evidence="3">
    <name type="scientific">Candidatus Heimdallarchaeum aukensis</name>
    <dbReference type="NCBI Taxonomy" id="2876573"/>
    <lineage>
        <taxon>Archaea</taxon>
        <taxon>Promethearchaeati</taxon>
        <taxon>Candidatus Heimdallarchaeota</taxon>
        <taxon>Candidatus Heimdallarchaeia (ex Rinke et al. 2021) (nom. nud.)</taxon>
        <taxon>Candidatus Heimdallarchaeales</taxon>
        <taxon>Candidatus Heimdallarchaeaceae</taxon>
        <taxon>Candidatus Heimdallarchaeum</taxon>
    </lineage>
</organism>
<protein>
    <submittedName>
        <fullName evidence="3">30S ribosomal protein S26e</fullName>
    </submittedName>
</protein>
<keyword evidence="2" id="KW-0687">Ribonucleoprotein</keyword>
<sequence length="92" mass="10544">MPKKRRSGGRTRGKKGIGTQVSCAACGQLVEKSKAKKFTTYSSGIEYKLAKEIQSEGGYIPRQKKVQYYCVSCAIHRHKIRPGRKREERKRR</sequence>
<dbReference type="PANTHER" id="PTHR12538">
    <property type="entry name" value="40S RIBOSOMAL PROTEIN S26"/>
    <property type="match status" value="1"/>
</dbReference>
<dbReference type="GO" id="GO:0022627">
    <property type="term" value="C:cytosolic small ribosomal subunit"/>
    <property type="evidence" value="ECO:0007669"/>
    <property type="project" value="TreeGrafter"/>
</dbReference>
<gene>
    <name evidence="3" type="ORF">K9W45_09740</name>
</gene>
<reference evidence="3" key="1">
    <citation type="journal article" date="2022" name="Nat. Microbiol.">
        <title>Unique mobile elements and scalable gene flow at the prokaryote-eukaryote boundary revealed by circularized Asgard archaea genomes.</title>
        <authorList>
            <person name="Wu F."/>
            <person name="Speth D.R."/>
            <person name="Philosof A."/>
            <person name="Cremiere A."/>
            <person name="Narayanan A."/>
            <person name="Barco R.A."/>
            <person name="Connon S.A."/>
            <person name="Amend J.P."/>
            <person name="Antoshechkin I.A."/>
            <person name="Orphan V.J."/>
        </authorList>
    </citation>
    <scope>NUCLEOTIDE SEQUENCE</scope>
    <source>
        <strain evidence="3">PM71</strain>
    </source>
</reference>
<dbReference type="InterPro" id="IPR000892">
    <property type="entry name" value="Ribosomal_eS26"/>
</dbReference>
<evidence type="ECO:0000313" key="3">
    <source>
        <dbReference type="EMBL" id="UJG40116.1"/>
    </source>
</evidence>
<accession>A0A9Y1BJS1</accession>
<name>A0A9Y1BJS1_9ARCH</name>
<dbReference type="GO" id="GO:0003729">
    <property type="term" value="F:mRNA binding"/>
    <property type="evidence" value="ECO:0007669"/>
    <property type="project" value="TreeGrafter"/>
</dbReference>
<proteinExistence type="predicted"/>
<evidence type="ECO:0000256" key="2">
    <source>
        <dbReference type="ARBA" id="ARBA00023274"/>
    </source>
</evidence>
<dbReference type="PROSITE" id="PS00733">
    <property type="entry name" value="RIBOSOMAL_S26E"/>
    <property type="match status" value="1"/>
</dbReference>
<dbReference type="InterPro" id="IPR047864">
    <property type="entry name" value="Ribosomal_eS26_CS"/>
</dbReference>
<evidence type="ECO:0000256" key="1">
    <source>
        <dbReference type="ARBA" id="ARBA00022980"/>
    </source>
</evidence>
<dbReference type="GO" id="GO:0003735">
    <property type="term" value="F:structural constituent of ribosome"/>
    <property type="evidence" value="ECO:0007669"/>
    <property type="project" value="InterPro"/>
</dbReference>
<dbReference type="Proteomes" id="UP001201020">
    <property type="component" value="Chromosome"/>
</dbReference>
<dbReference type="Pfam" id="PF01283">
    <property type="entry name" value="Ribosomal_S26e"/>
    <property type="match status" value="1"/>
</dbReference>
<keyword evidence="1 3" id="KW-0689">Ribosomal protein</keyword>
<dbReference type="InterPro" id="IPR038551">
    <property type="entry name" value="Ribosomal_eS26_sf"/>
</dbReference>
<dbReference type="GO" id="GO:0006412">
    <property type="term" value="P:translation"/>
    <property type="evidence" value="ECO:0007669"/>
    <property type="project" value="InterPro"/>
</dbReference>
<dbReference type="PANTHER" id="PTHR12538:SF0">
    <property type="entry name" value="40S RIBOSOMAL PROTEIN S26"/>
    <property type="match status" value="1"/>
</dbReference>
<dbReference type="Gene3D" id="3.30.1740.20">
    <property type="entry name" value="Ribosomal protein S26e"/>
    <property type="match status" value="1"/>
</dbReference>
<dbReference type="EMBL" id="CP084166">
    <property type="protein sequence ID" value="UJG40116.1"/>
    <property type="molecule type" value="Genomic_DNA"/>
</dbReference>